<organism evidence="1 2">
    <name type="scientific">Jeotgalibacillus malaysiensis</name>
    <dbReference type="NCBI Taxonomy" id="1508404"/>
    <lineage>
        <taxon>Bacteria</taxon>
        <taxon>Bacillati</taxon>
        <taxon>Bacillota</taxon>
        <taxon>Bacilli</taxon>
        <taxon>Bacillales</taxon>
        <taxon>Caryophanaceae</taxon>
        <taxon>Jeotgalibacillus</taxon>
    </lineage>
</organism>
<proteinExistence type="predicted"/>
<name>A0A0B5B0I6_9BACL</name>
<evidence type="ECO:0000313" key="2">
    <source>
        <dbReference type="Proteomes" id="UP000031449"/>
    </source>
</evidence>
<geneLocation type="plasmid" evidence="2"/>
<keyword evidence="1" id="KW-0614">Plasmid</keyword>
<dbReference type="Proteomes" id="UP000031449">
    <property type="component" value="Plasmid unnamed"/>
</dbReference>
<protein>
    <submittedName>
        <fullName evidence="1">Uncharacterized protein</fullName>
    </submittedName>
</protein>
<dbReference type="EMBL" id="CP009417">
    <property type="protein sequence ID" value="AJD93679.1"/>
    <property type="molecule type" value="Genomic_DNA"/>
</dbReference>
<evidence type="ECO:0000313" key="1">
    <source>
        <dbReference type="EMBL" id="AJD93679.1"/>
    </source>
</evidence>
<keyword evidence="2" id="KW-1185">Reference proteome</keyword>
<gene>
    <name evidence="1" type="ORF">JMA_43620</name>
</gene>
<reference evidence="1 2" key="1">
    <citation type="submission" date="2014-08" db="EMBL/GenBank/DDBJ databases">
        <title>Complete genome of a marine bacteria Jeotgalibacillus malaysiensis.</title>
        <authorList>
            <person name="Yaakop A.S."/>
            <person name="Chan K.-G."/>
            <person name="Goh K.M."/>
        </authorList>
    </citation>
    <scope>NUCLEOTIDE SEQUENCE [LARGE SCALE GENOMIC DNA]</scope>
    <source>
        <strain evidence="1 2">D5</strain>
        <plasmid evidence="2">Plasmid</plasmid>
    </source>
</reference>
<accession>A0A0B5B0I6</accession>
<dbReference type="KEGG" id="jeo:JMA_43620"/>
<dbReference type="HOGENOM" id="CLU_1341763_0_0_9"/>
<dbReference type="BioCyc" id="JESP1508404:G14D9-13685-MONOMER"/>
<dbReference type="AlphaFoldDB" id="A0A0B5B0I6"/>
<sequence length="204" mass="23530">MKEKDVVESSAPILWRMEDVLKHLVRNVESIQKQYPTHTSEVPYSFSCQLLMAFVADRMDKELPESLFFEALFKKASSKYSEINLFAKMNHPKFPHIQHLPMVATSNKNNMPLNTMQEIQAYASTEEQISVAVMNDGIGAELTVEDVFSNASIFLQIKPEYVQYLLEHDEEQIREALNKYEEELRKELKETGGLACNKPRLKLS</sequence>